<name>A0A640T6L0_9ACTN</name>
<evidence type="ECO:0000256" key="3">
    <source>
        <dbReference type="ARBA" id="ARBA00011209"/>
    </source>
</evidence>
<dbReference type="GO" id="GO:0005524">
    <property type="term" value="F:ATP binding"/>
    <property type="evidence" value="ECO:0007669"/>
    <property type="project" value="UniProtKB-UniRule"/>
</dbReference>
<organism evidence="15 16">
    <name type="scientific">Streptomyces glebosus</name>
    <dbReference type="NCBI Taxonomy" id="249580"/>
    <lineage>
        <taxon>Bacteria</taxon>
        <taxon>Bacillati</taxon>
        <taxon>Actinomycetota</taxon>
        <taxon>Actinomycetes</taxon>
        <taxon>Kitasatosporales</taxon>
        <taxon>Streptomycetaceae</taxon>
        <taxon>Streptomyces</taxon>
    </lineage>
</organism>
<comment type="similarity">
    <text evidence="2 13">Belongs to the class-II aminoacyl-tRNA synthetase family. Phe-tRNA synthetase alpha subunit type 1 subfamily.</text>
</comment>
<evidence type="ECO:0000256" key="13">
    <source>
        <dbReference type="HAMAP-Rule" id="MF_00281"/>
    </source>
</evidence>
<evidence type="ECO:0000256" key="7">
    <source>
        <dbReference type="ARBA" id="ARBA00022741"/>
    </source>
</evidence>
<evidence type="ECO:0000256" key="5">
    <source>
        <dbReference type="ARBA" id="ARBA00022598"/>
    </source>
</evidence>
<keyword evidence="5 13" id="KW-0436">Ligase</keyword>
<comment type="subunit">
    <text evidence="3 13">Tetramer of two alpha and two beta subunits.</text>
</comment>
<dbReference type="GO" id="GO:0006432">
    <property type="term" value="P:phenylalanyl-tRNA aminoacylation"/>
    <property type="evidence" value="ECO:0007669"/>
    <property type="project" value="UniProtKB-UniRule"/>
</dbReference>
<evidence type="ECO:0000256" key="1">
    <source>
        <dbReference type="ARBA" id="ARBA00004496"/>
    </source>
</evidence>
<dbReference type="EC" id="6.1.1.20" evidence="13"/>
<comment type="cofactor">
    <cofactor evidence="13">
        <name>Mg(2+)</name>
        <dbReference type="ChEBI" id="CHEBI:18420"/>
    </cofactor>
    <text evidence="13">Binds 2 magnesium ions per tetramer.</text>
</comment>
<comment type="subcellular location">
    <subcellularLocation>
        <location evidence="1 13">Cytoplasm</location>
    </subcellularLocation>
</comment>
<feature type="domain" description="Aminoacyl-transfer RNA synthetases class-II family profile" evidence="14">
    <location>
        <begin position="135"/>
        <end position="378"/>
    </location>
</feature>
<dbReference type="InterPro" id="IPR022911">
    <property type="entry name" value="Phe_tRNA_ligase_alpha1_bac"/>
</dbReference>
<evidence type="ECO:0000259" key="14">
    <source>
        <dbReference type="PROSITE" id="PS50862"/>
    </source>
</evidence>
<keyword evidence="6 13" id="KW-0479">Metal-binding</keyword>
<keyword evidence="11 13" id="KW-0030">Aminoacyl-tRNA synthetase</keyword>
<dbReference type="InterPro" id="IPR010978">
    <property type="entry name" value="tRNA-bd_arm"/>
</dbReference>
<evidence type="ECO:0000313" key="16">
    <source>
        <dbReference type="Proteomes" id="UP000430079"/>
    </source>
</evidence>
<evidence type="ECO:0000256" key="9">
    <source>
        <dbReference type="ARBA" id="ARBA00022842"/>
    </source>
</evidence>
<dbReference type="InterPro" id="IPR006195">
    <property type="entry name" value="aa-tRNA-synth_II"/>
</dbReference>
<dbReference type="InterPro" id="IPR004188">
    <property type="entry name" value="Phe-tRNA_ligase_II_N"/>
</dbReference>
<dbReference type="Gene3D" id="3.30.930.10">
    <property type="entry name" value="Bira Bifunctional Protein, Domain 2"/>
    <property type="match status" value="1"/>
</dbReference>
<dbReference type="RefSeq" id="WP_190140896.1">
    <property type="nucleotide sequence ID" value="NZ_BLIO01000001.1"/>
</dbReference>
<evidence type="ECO:0000256" key="8">
    <source>
        <dbReference type="ARBA" id="ARBA00022840"/>
    </source>
</evidence>
<keyword evidence="10 13" id="KW-0648">Protein biosynthesis</keyword>
<gene>
    <name evidence="13 15" type="primary">pheS</name>
    <name evidence="15" type="ORF">Sgleb_62080</name>
</gene>
<evidence type="ECO:0000256" key="12">
    <source>
        <dbReference type="ARBA" id="ARBA00049255"/>
    </source>
</evidence>
<dbReference type="GO" id="GO:0004826">
    <property type="term" value="F:phenylalanine-tRNA ligase activity"/>
    <property type="evidence" value="ECO:0007669"/>
    <property type="project" value="UniProtKB-UniRule"/>
</dbReference>
<dbReference type="FunFam" id="3.30.930.10:FF:000003">
    <property type="entry name" value="Phenylalanine--tRNA ligase alpha subunit"/>
    <property type="match status" value="1"/>
</dbReference>
<proteinExistence type="inferred from homology"/>
<comment type="catalytic activity">
    <reaction evidence="12 13">
        <text>tRNA(Phe) + L-phenylalanine + ATP = L-phenylalanyl-tRNA(Phe) + AMP + diphosphate + H(+)</text>
        <dbReference type="Rhea" id="RHEA:19413"/>
        <dbReference type="Rhea" id="RHEA-COMP:9668"/>
        <dbReference type="Rhea" id="RHEA-COMP:9699"/>
        <dbReference type="ChEBI" id="CHEBI:15378"/>
        <dbReference type="ChEBI" id="CHEBI:30616"/>
        <dbReference type="ChEBI" id="CHEBI:33019"/>
        <dbReference type="ChEBI" id="CHEBI:58095"/>
        <dbReference type="ChEBI" id="CHEBI:78442"/>
        <dbReference type="ChEBI" id="CHEBI:78531"/>
        <dbReference type="ChEBI" id="CHEBI:456215"/>
        <dbReference type="EC" id="6.1.1.20"/>
    </reaction>
</comment>
<evidence type="ECO:0000313" key="15">
    <source>
        <dbReference type="EMBL" id="GFE18161.1"/>
    </source>
</evidence>
<keyword evidence="7 13" id="KW-0547">Nucleotide-binding</keyword>
<dbReference type="EMBL" id="BLIO01000001">
    <property type="protein sequence ID" value="GFE18161.1"/>
    <property type="molecule type" value="Genomic_DNA"/>
</dbReference>
<dbReference type="AlphaFoldDB" id="A0A640T6L0"/>
<dbReference type="GO" id="GO:0000049">
    <property type="term" value="F:tRNA binding"/>
    <property type="evidence" value="ECO:0007669"/>
    <property type="project" value="InterPro"/>
</dbReference>
<dbReference type="GO" id="GO:0000287">
    <property type="term" value="F:magnesium ion binding"/>
    <property type="evidence" value="ECO:0007669"/>
    <property type="project" value="UniProtKB-UniRule"/>
</dbReference>
<feature type="binding site" evidence="13">
    <location>
        <position position="287"/>
    </location>
    <ligand>
        <name>Mg(2+)</name>
        <dbReference type="ChEBI" id="CHEBI:18420"/>
        <note>shared with beta subunit</note>
    </ligand>
</feature>
<evidence type="ECO:0000256" key="4">
    <source>
        <dbReference type="ARBA" id="ARBA00022490"/>
    </source>
</evidence>
<keyword evidence="8 13" id="KW-0067">ATP-binding</keyword>
<accession>A0A640T6L0</accession>
<evidence type="ECO:0000256" key="10">
    <source>
        <dbReference type="ARBA" id="ARBA00022917"/>
    </source>
</evidence>
<dbReference type="InterPro" id="IPR004529">
    <property type="entry name" value="Phe-tRNA-synth_IIc_asu"/>
</dbReference>
<dbReference type="InterPro" id="IPR045864">
    <property type="entry name" value="aa-tRNA-synth_II/BPL/LPL"/>
</dbReference>
<sequence length="383" mass="41912">MSAPNKSYDPVEVEALKPEEIAARLDEALAAIAAAGDLDALAQAKIAHTGGTSPLALANREIGALPPQAKAEAGKRVGQARGRVNQALKVRQEELEAERDARVLVEEAVDVTLPYDRTPAGARHPLTTFMERVADVFVAMGYEVAEGPEVEAEWFNFDALNFVPDHPARQMQDTFFVQGGGTSQTESGGGTEGDESGVVLRTHTSPVQARTLVDREPPVYVVCPGRVYRTDELDATHSPVFHQIELLAVDEGLTMADLKGTLDHMVRALFGPDMKTRLRPNYFPFTEPSAEMDMVCYVCRGESVGNPDRPCRTCSSEGWIELGGCGMVNPKVLIACGVDPEKYSGFAFGFGIDRMLMFRHNVEDMRDMFEGDVRFTRPFGMEI</sequence>
<keyword evidence="9 13" id="KW-0460">Magnesium</keyword>
<comment type="caution">
    <text evidence="15">The sequence shown here is derived from an EMBL/GenBank/DDBJ whole genome shotgun (WGS) entry which is preliminary data.</text>
</comment>
<reference evidence="15 16" key="1">
    <citation type="submission" date="2019-12" db="EMBL/GenBank/DDBJ databases">
        <title>Whole genome shotgun sequence of Streptomyces hygroscopicus subsp. glebosus NBRC 13786.</title>
        <authorList>
            <person name="Ichikawa N."/>
            <person name="Kimura A."/>
            <person name="Kitahashi Y."/>
            <person name="Komaki H."/>
            <person name="Tamura T."/>
        </authorList>
    </citation>
    <scope>NUCLEOTIDE SEQUENCE [LARGE SCALE GENOMIC DNA]</scope>
    <source>
        <strain evidence="15 16">NBRC 13786</strain>
    </source>
</reference>
<dbReference type="PANTHER" id="PTHR11538:SF41">
    <property type="entry name" value="PHENYLALANINE--TRNA LIGASE, MITOCHONDRIAL"/>
    <property type="match status" value="1"/>
</dbReference>
<dbReference type="Proteomes" id="UP000430079">
    <property type="component" value="Unassembled WGS sequence"/>
</dbReference>
<dbReference type="PANTHER" id="PTHR11538">
    <property type="entry name" value="PHENYLALANYL-TRNA SYNTHETASE"/>
    <property type="match status" value="1"/>
</dbReference>
<dbReference type="SUPFAM" id="SSF55681">
    <property type="entry name" value="Class II aaRS and biotin synthetases"/>
    <property type="match status" value="1"/>
</dbReference>
<dbReference type="SUPFAM" id="SSF46589">
    <property type="entry name" value="tRNA-binding arm"/>
    <property type="match status" value="1"/>
</dbReference>
<keyword evidence="16" id="KW-1185">Reference proteome</keyword>
<evidence type="ECO:0000256" key="2">
    <source>
        <dbReference type="ARBA" id="ARBA00010207"/>
    </source>
</evidence>
<evidence type="ECO:0000256" key="6">
    <source>
        <dbReference type="ARBA" id="ARBA00022723"/>
    </source>
</evidence>
<keyword evidence="4 13" id="KW-0963">Cytoplasm</keyword>
<dbReference type="CDD" id="cd00496">
    <property type="entry name" value="PheRS_alpha_core"/>
    <property type="match status" value="1"/>
</dbReference>
<dbReference type="PROSITE" id="PS50862">
    <property type="entry name" value="AA_TRNA_LIGASE_II"/>
    <property type="match status" value="1"/>
</dbReference>
<dbReference type="GO" id="GO:0005737">
    <property type="term" value="C:cytoplasm"/>
    <property type="evidence" value="ECO:0007669"/>
    <property type="project" value="UniProtKB-SubCell"/>
</dbReference>
<dbReference type="Pfam" id="PF01409">
    <property type="entry name" value="tRNA-synt_2d"/>
    <property type="match status" value="1"/>
</dbReference>
<protein>
    <recommendedName>
        <fullName evidence="13">Phenylalanine--tRNA ligase alpha subunit</fullName>
        <ecNumber evidence="13">6.1.1.20</ecNumber>
    </recommendedName>
    <alternativeName>
        <fullName evidence="13">Phenylalanyl-tRNA synthetase alpha subunit</fullName>
        <shortName evidence="13">PheRS</shortName>
    </alternativeName>
</protein>
<dbReference type="InterPro" id="IPR002319">
    <property type="entry name" value="Phenylalanyl-tRNA_Synthase"/>
</dbReference>
<dbReference type="NCBIfam" id="TIGR00468">
    <property type="entry name" value="pheS"/>
    <property type="match status" value="1"/>
</dbReference>
<dbReference type="Pfam" id="PF02912">
    <property type="entry name" value="Phe_tRNA-synt_N"/>
    <property type="match status" value="1"/>
</dbReference>
<dbReference type="HAMAP" id="MF_00281">
    <property type="entry name" value="Phe_tRNA_synth_alpha1"/>
    <property type="match status" value="1"/>
</dbReference>
<evidence type="ECO:0000256" key="11">
    <source>
        <dbReference type="ARBA" id="ARBA00023146"/>
    </source>
</evidence>